<dbReference type="GO" id="GO:0030332">
    <property type="term" value="F:cyclin binding"/>
    <property type="evidence" value="ECO:0007669"/>
    <property type="project" value="TreeGrafter"/>
</dbReference>
<gene>
    <name evidence="9" type="ORF">FQA47_004652</name>
</gene>
<dbReference type="GO" id="GO:0031624">
    <property type="term" value="F:ubiquitin conjugating enzyme binding"/>
    <property type="evidence" value="ECO:0007669"/>
    <property type="project" value="TreeGrafter"/>
</dbReference>
<comment type="function">
    <text evidence="7">E3 ubiquitin-protein ligase which accepts ubiquitin from specific E2 ubiquitin-conjugating enzymes, and transfers it to substrates, generally promoting their degradation by the proteasome. Independently of its E3 ubiquitin-protein ligase activity, acts as an inhibitor of CPSF3 endonuclease activity by blocking CPSF3 active site.</text>
</comment>
<comment type="caution">
    <text evidence="9">The sequence shown here is derived from an EMBL/GenBank/DDBJ whole genome shotgun (WGS) entry which is preliminary data.</text>
</comment>
<dbReference type="GO" id="GO:0000209">
    <property type="term" value="P:protein polyubiquitination"/>
    <property type="evidence" value="ECO:0007669"/>
    <property type="project" value="TreeGrafter"/>
</dbReference>
<comment type="catalytic activity">
    <reaction evidence="1">
        <text>S-ubiquitinyl-[E2 ubiquitin-conjugating enzyme]-L-cysteine + [acceptor protein]-L-lysine = [E2 ubiquitin-conjugating enzyme]-L-cysteine + N(6)-ubiquitinyl-[acceptor protein]-L-lysine.</text>
        <dbReference type="EC" id="2.3.2.26"/>
    </reaction>
</comment>
<dbReference type="PANTHER" id="PTHR31531">
    <property type="entry name" value="E3 UBIQUITIN-PROTEIN LIGASE E3D FAMILY MEMBER"/>
    <property type="match status" value="1"/>
</dbReference>
<evidence type="ECO:0000256" key="5">
    <source>
        <dbReference type="ARBA" id="ARBA00032234"/>
    </source>
</evidence>
<dbReference type="PANTHER" id="PTHR31531:SF2">
    <property type="entry name" value="E3 UBIQUITIN-PROTEIN LIGASE E3D"/>
    <property type="match status" value="1"/>
</dbReference>
<dbReference type="GO" id="GO:0000151">
    <property type="term" value="C:ubiquitin ligase complex"/>
    <property type="evidence" value="ECO:0007669"/>
    <property type="project" value="TreeGrafter"/>
</dbReference>
<dbReference type="Proteomes" id="UP000646548">
    <property type="component" value="Unassembled WGS sequence"/>
</dbReference>
<dbReference type="EMBL" id="WKFB01000600">
    <property type="protein sequence ID" value="KAF6719523.1"/>
    <property type="molecule type" value="Genomic_DNA"/>
</dbReference>
<dbReference type="GO" id="GO:0006513">
    <property type="term" value="P:protein monoubiquitination"/>
    <property type="evidence" value="ECO:0007669"/>
    <property type="project" value="TreeGrafter"/>
</dbReference>
<dbReference type="InterPro" id="IPR019193">
    <property type="entry name" value="UBQ-conj_enz_E2-bd_prot"/>
</dbReference>
<proteinExistence type="predicted"/>
<accession>A0A834C0A7</accession>
<reference evidence="9" key="1">
    <citation type="journal article" name="BMC Genomics">
        <title>Long-read sequencing and de novo genome assembly of marine medaka (Oryzias melastigma).</title>
        <authorList>
            <person name="Liang P."/>
            <person name="Saqib H.S.A."/>
            <person name="Ni X."/>
            <person name="Shen Y."/>
        </authorList>
    </citation>
    <scope>NUCLEOTIDE SEQUENCE</scope>
    <source>
        <strain evidence="9">Bigg-433</strain>
    </source>
</reference>
<organism evidence="9 10">
    <name type="scientific">Oryzias melastigma</name>
    <name type="common">Marine medaka</name>
    <dbReference type="NCBI Taxonomy" id="30732"/>
    <lineage>
        <taxon>Eukaryota</taxon>
        <taxon>Metazoa</taxon>
        <taxon>Chordata</taxon>
        <taxon>Craniata</taxon>
        <taxon>Vertebrata</taxon>
        <taxon>Euteleostomi</taxon>
        <taxon>Actinopterygii</taxon>
        <taxon>Neopterygii</taxon>
        <taxon>Teleostei</taxon>
        <taxon>Neoteleostei</taxon>
        <taxon>Acanthomorphata</taxon>
        <taxon>Ovalentaria</taxon>
        <taxon>Atherinomorphae</taxon>
        <taxon>Beloniformes</taxon>
        <taxon>Adrianichthyidae</taxon>
        <taxon>Oryziinae</taxon>
        <taxon>Oryzias</taxon>
    </lineage>
</organism>
<dbReference type="GO" id="GO:0005634">
    <property type="term" value="C:nucleus"/>
    <property type="evidence" value="ECO:0007669"/>
    <property type="project" value="TreeGrafter"/>
</dbReference>
<evidence type="ECO:0000256" key="2">
    <source>
        <dbReference type="ARBA" id="ARBA00012485"/>
    </source>
</evidence>
<name>A0A834C0A7_ORYME</name>
<dbReference type="GO" id="GO:0005829">
    <property type="term" value="C:cytosol"/>
    <property type="evidence" value="ECO:0007669"/>
    <property type="project" value="TreeGrafter"/>
</dbReference>
<evidence type="ECO:0000256" key="3">
    <source>
        <dbReference type="ARBA" id="ARBA00013646"/>
    </source>
</evidence>
<evidence type="ECO:0000256" key="8">
    <source>
        <dbReference type="ARBA" id="ARBA00064185"/>
    </source>
</evidence>
<dbReference type="Pfam" id="PF09814">
    <property type="entry name" value="HECT_2"/>
    <property type="match status" value="1"/>
</dbReference>
<dbReference type="GO" id="GO:0061630">
    <property type="term" value="F:ubiquitin protein ligase activity"/>
    <property type="evidence" value="ECO:0007669"/>
    <property type="project" value="UniProtKB-EC"/>
</dbReference>
<evidence type="ECO:0000256" key="6">
    <source>
        <dbReference type="ARBA" id="ARBA00032298"/>
    </source>
</evidence>
<protein>
    <recommendedName>
        <fullName evidence="3">E3 ubiquitin-protein ligase E3D</fullName>
        <ecNumber evidence="2">2.3.2.26</ecNumber>
    </recommendedName>
    <alternativeName>
        <fullName evidence="6">HECT-type E3 ubiquitin transferase E3D</fullName>
    </alternativeName>
    <alternativeName>
        <fullName evidence="5">UbcH10-binding protein with a HECT-like domain</fullName>
    </alternativeName>
    <alternativeName>
        <fullName evidence="4">Ubiquitin-conjugating enzyme E2C-binding protein</fullName>
    </alternativeName>
</protein>
<evidence type="ECO:0000313" key="10">
    <source>
        <dbReference type="Proteomes" id="UP000646548"/>
    </source>
</evidence>
<dbReference type="AlphaFoldDB" id="A0A834C0A7"/>
<dbReference type="GO" id="GO:0043161">
    <property type="term" value="P:proteasome-mediated ubiquitin-dependent protein catabolic process"/>
    <property type="evidence" value="ECO:0007669"/>
    <property type="project" value="TreeGrafter"/>
</dbReference>
<dbReference type="GO" id="GO:0051865">
    <property type="term" value="P:protein autoubiquitination"/>
    <property type="evidence" value="ECO:0007669"/>
    <property type="project" value="TreeGrafter"/>
</dbReference>
<comment type="subunit">
    <text evidence="8">Interacts with UBE2C/UbcH10 (E2 ubiquitin-conjugating enzyme). In vitro, interacts with cyclin-B.</text>
</comment>
<sequence length="405" mass="44379">MNMTEHPSCNARGVGVFLELRKRLLSGLLIVSKEVAGSADHVLVTRGASSLVVRTPRGQLELTLPAGVSFTEGSCIPTPGESSEEELHFRLRITVEQSSHKEASDCVTETLRAKQTYCFYCQGCMTRLLEDRKGTDSSSVESALLPLTECSSGFFLSPNGSWNAIVDDWCCHPDPFASKKLLPRADDCLLGDTFVLLARDSSCTQTLTEEKPCRRVTFVSCASCSSVLGEAVSPEALKLYVTQVVVEPAVGDPRPAALSRQVYMFHFLEKTIAARLLKLSNSLSTFHFSVQTPDGNAFLLIWLLNSDSIIASVPEKCVGNDSSSAVHSSPLRAARALKLLYITCSDADAPQREVVSHWETSVIAHPLVLPLKVCEELQRVINHSHSELPSSMRSMRSYQVAYLRL</sequence>
<evidence type="ECO:0000256" key="4">
    <source>
        <dbReference type="ARBA" id="ARBA00029737"/>
    </source>
</evidence>
<evidence type="ECO:0000256" key="7">
    <source>
        <dbReference type="ARBA" id="ARBA00053831"/>
    </source>
</evidence>
<dbReference type="EC" id="2.3.2.26" evidence="2"/>
<evidence type="ECO:0000313" key="9">
    <source>
        <dbReference type="EMBL" id="KAF6719523.1"/>
    </source>
</evidence>
<evidence type="ECO:0000256" key="1">
    <source>
        <dbReference type="ARBA" id="ARBA00000885"/>
    </source>
</evidence>